<dbReference type="Proteomes" id="UP000005012">
    <property type="component" value="Chromosome"/>
</dbReference>
<sequence>MSVSLYDNKYAVKQLSFQLITFVILSGAFCANSIEWGASALAGGLACWLPNIVFMLLVHFQKAKEEDEPVRIAWFFALGAGLKVVTTIIVLVVAFGVFKASLTPLGLAYLAVLIVQIVAPAVFKR</sequence>
<dbReference type="AlphaFoldDB" id="A0A140NJI2"/>
<feature type="transmembrane region" description="Helical" evidence="6">
    <location>
        <begin position="104"/>
        <end position="123"/>
    </location>
</feature>
<evidence type="ECO:0000313" key="7">
    <source>
        <dbReference type="EMBL" id="AFH93914.1"/>
    </source>
</evidence>
<evidence type="ECO:0000256" key="2">
    <source>
        <dbReference type="ARBA" id="ARBA00022475"/>
    </source>
</evidence>
<dbReference type="EC" id="3.6.3.14" evidence="7"/>
<evidence type="ECO:0000256" key="6">
    <source>
        <dbReference type="SAM" id="Phobius"/>
    </source>
</evidence>
<gene>
    <name evidence="7" type="ordered locus">S70_10280</name>
</gene>
<accession>A0A140NJI2</accession>
<organism evidence="7 8">
    <name type="scientific">Providencia stuartii (strain MRSN 2154)</name>
    <dbReference type="NCBI Taxonomy" id="1157951"/>
    <lineage>
        <taxon>Bacteria</taxon>
        <taxon>Pseudomonadati</taxon>
        <taxon>Pseudomonadota</taxon>
        <taxon>Gammaproteobacteria</taxon>
        <taxon>Enterobacterales</taxon>
        <taxon>Morganellaceae</taxon>
        <taxon>Providencia</taxon>
    </lineage>
</organism>
<keyword evidence="5 6" id="KW-0472">Membrane</keyword>
<dbReference type="OrthoDB" id="6505199at2"/>
<dbReference type="PATRIC" id="fig|1157951.4.peg.2069"/>
<dbReference type="InterPro" id="IPR005598">
    <property type="entry name" value="ATP_synth_I"/>
</dbReference>
<dbReference type="GeneID" id="93517288"/>
<proteinExistence type="predicted"/>
<dbReference type="KEGG" id="psi:S70_10280"/>
<evidence type="ECO:0000256" key="5">
    <source>
        <dbReference type="ARBA" id="ARBA00023136"/>
    </source>
</evidence>
<dbReference type="GO" id="GO:0016787">
    <property type="term" value="F:hydrolase activity"/>
    <property type="evidence" value="ECO:0007669"/>
    <property type="project" value="UniProtKB-KW"/>
</dbReference>
<dbReference type="HOGENOM" id="CLU_121415_2_0_6"/>
<dbReference type="NCBIfam" id="NF005962">
    <property type="entry name" value="PRK08049.1"/>
    <property type="match status" value="1"/>
</dbReference>
<dbReference type="Pfam" id="PF03899">
    <property type="entry name" value="ATP-synt_I"/>
    <property type="match status" value="1"/>
</dbReference>
<dbReference type="GO" id="GO:0005886">
    <property type="term" value="C:plasma membrane"/>
    <property type="evidence" value="ECO:0007669"/>
    <property type="project" value="UniProtKB-SubCell"/>
</dbReference>
<keyword evidence="2" id="KW-1003">Cell membrane</keyword>
<keyword evidence="4 6" id="KW-1133">Transmembrane helix</keyword>
<evidence type="ECO:0000313" key="8">
    <source>
        <dbReference type="Proteomes" id="UP000005012"/>
    </source>
</evidence>
<keyword evidence="3 6" id="KW-0812">Transmembrane</keyword>
<feature type="transmembrane region" description="Helical" evidence="6">
    <location>
        <begin position="72"/>
        <end position="98"/>
    </location>
</feature>
<keyword evidence="7" id="KW-0378">Hydrolase</keyword>
<dbReference type="RefSeq" id="WP_004923974.1">
    <property type="nucleotide sequence ID" value="NC_017731.1"/>
</dbReference>
<evidence type="ECO:0000256" key="1">
    <source>
        <dbReference type="ARBA" id="ARBA00004651"/>
    </source>
</evidence>
<comment type="subcellular location">
    <subcellularLocation>
        <location evidence="1">Cell membrane</location>
        <topology evidence="1">Multi-pass membrane protein</topology>
    </subcellularLocation>
</comment>
<evidence type="ECO:0000256" key="4">
    <source>
        <dbReference type="ARBA" id="ARBA00022989"/>
    </source>
</evidence>
<feature type="transmembrane region" description="Helical" evidence="6">
    <location>
        <begin position="40"/>
        <end position="60"/>
    </location>
</feature>
<reference evidence="7 8" key="1">
    <citation type="journal article" date="2012" name="J. Bacteriol.">
        <title>Complete Genome Sequence of Providencia stuartii Clinical Isolate MRSN 2154.</title>
        <authorList>
            <person name="Clifford R.J."/>
            <person name="Hang J."/>
            <person name="Riley M.C."/>
            <person name="Onmus-Leone F."/>
            <person name="Kuschner R.A."/>
            <person name="Lesho E.P."/>
            <person name="Waterman P.E."/>
        </authorList>
    </citation>
    <scope>NUCLEOTIDE SEQUENCE [LARGE SCALE GENOMIC DNA]</scope>
    <source>
        <strain evidence="7 8">MRSN 2154</strain>
    </source>
</reference>
<name>A0A140NJI2_PROSM</name>
<dbReference type="EMBL" id="CP003488">
    <property type="protein sequence ID" value="AFH93914.1"/>
    <property type="molecule type" value="Genomic_DNA"/>
</dbReference>
<evidence type="ECO:0000256" key="3">
    <source>
        <dbReference type="ARBA" id="ARBA00022692"/>
    </source>
</evidence>
<protein>
    <submittedName>
        <fullName evidence="7">F0F1 ATP synthase subunit I</fullName>
        <ecNumber evidence="7">3.6.3.14</ecNumber>
    </submittedName>
</protein>
<reference evidence="8" key="2">
    <citation type="submission" date="2012-04" db="EMBL/GenBank/DDBJ databases">
        <title>Complete genome sequence of Providencia stuartii clinical isolate MRSN 2154.</title>
        <authorList>
            <person name="Clifford R.J."/>
            <person name="Hang J."/>
            <person name="Riley M.C."/>
            <person name="Onmus-Leone F."/>
            <person name="Kuschner R.A."/>
            <person name="Lesho E.P."/>
            <person name="Waterman P.E."/>
        </authorList>
    </citation>
    <scope>NUCLEOTIDE SEQUENCE [LARGE SCALE GENOMIC DNA]</scope>
    <source>
        <strain evidence="8">MRSN 2154</strain>
    </source>
</reference>